<gene>
    <name evidence="1" type="ORF">C0V82_08035</name>
</gene>
<dbReference type="SUPFAM" id="SSF56281">
    <property type="entry name" value="Metallo-hydrolase/oxidoreductase"/>
    <property type="match status" value="1"/>
</dbReference>
<dbReference type="PANTHER" id="PTHR42663">
    <property type="entry name" value="HYDROLASE C777.06C-RELATED-RELATED"/>
    <property type="match status" value="1"/>
</dbReference>
<dbReference type="CDD" id="cd07715">
    <property type="entry name" value="TaR3-like_MBL-fold"/>
    <property type="match status" value="1"/>
</dbReference>
<dbReference type="PANTHER" id="PTHR42663:SF4">
    <property type="entry name" value="SLL1036 PROTEIN"/>
    <property type="match status" value="1"/>
</dbReference>
<keyword evidence="2" id="KW-1185">Reference proteome</keyword>
<evidence type="ECO:0000313" key="1">
    <source>
        <dbReference type="EMBL" id="AUN31747.1"/>
    </source>
</evidence>
<dbReference type="AlphaFoldDB" id="A0A2K9NFA0"/>
<dbReference type="GO" id="GO:0016787">
    <property type="term" value="F:hydrolase activity"/>
    <property type="evidence" value="ECO:0007669"/>
    <property type="project" value="UniProtKB-KW"/>
</dbReference>
<dbReference type="EMBL" id="CP025611">
    <property type="protein sequence ID" value="AUN31747.1"/>
    <property type="molecule type" value="Genomic_DNA"/>
</dbReference>
<sequence length="286" mass="31235">MEFKVKFWGVRGTFPCAFASHLTYGGNTSCIEVTVGGRTLVLDAGTGLRPMGKHFLRDNIRNATLLLSHAHWDHINGFPFFEPGYCPDFSLDIFARDLSGCSCIGEVLTTCMEKPLFPVPLTTMRAKIGFQNLHAGDQLDLAPGLVVKTGELNHPGGAVGYRIEYAGKSFCYVTDTEHVPGQLDQNILRLIEGADVVVYDTTYTEAEYATRVGWGHSTWNEGVKLMEAAGAKRLCLFHHDPDHDDTAMAAIEREAAQRFPGAFAAREGVTLDMLNLPAVEGIVVAA</sequence>
<evidence type="ECO:0000313" key="2">
    <source>
        <dbReference type="Proteomes" id="UP000234752"/>
    </source>
</evidence>
<dbReference type="SMART" id="SM00849">
    <property type="entry name" value="Lactamase_B"/>
    <property type="match status" value="1"/>
</dbReference>
<dbReference type="Proteomes" id="UP000234752">
    <property type="component" value="Chromosome eg_1"/>
</dbReference>
<dbReference type="Pfam" id="PF12706">
    <property type="entry name" value="Lactamase_B_2"/>
    <property type="match status" value="1"/>
</dbReference>
<organism evidence="1 2">
    <name type="scientific">Niveispirillum cyanobacteriorum</name>
    <dbReference type="NCBI Taxonomy" id="1612173"/>
    <lineage>
        <taxon>Bacteria</taxon>
        <taxon>Pseudomonadati</taxon>
        <taxon>Pseudomonadota</taxon>
        <taxon>Alphaproteobacteria</taxon>
        <taxon>Rhodospirillales</taxon>
        <taxon>Azospirillaceae</taxon>
        <taxon>Niveispirillum</taxon>
    </lineage>
</organism>
<dbReference type="InterPro" id="IPR001279">
    <property type="entry name" value="Metallo-B-lactamas"/>
</dbReference>
<dbReference type="Gene3D" id="3.60.15.10">
    <property type="entry name" value="Ribonuclease Z/Hydroxyacylglutathione hydrolase-like"/>
    <property type="match status" value="1"/>
</dbReference>
<keyword evidence="1" id="KW-0378">Hydrolase</keyword>
<accession>A0A2K9NFA0</accession>
<dbReference type="OrthoDB" id="9803916at2"/>
<dbReference type="KEGG" id="ncb:C0V82_08035"/>
<proteinExistence type="predicted"/>
<dbReference type="InterPro" id="IPR036866">
    <property type="entry name" value="RibonucZ/Hydroxyglut_hydro"/>
</dbReference>
<name>A0A2K9NFA0_9PROT</name>
<reference evidence="1 2" key="1">
    <citation type="submission" date="2017-12" db="EMBL/GenBank/DDBJ databases">
        <title>Genomes of bacteria within cyanobacterial aggregates.</title>
        <authorList>
            <person name="Cai H."/>
        </authorList>
    </citation>
    <scope>NUCLEOTIDE SEQUENCE [LARGE SCALE GENOMIC DNA]</scope>
    <source>
        <strain evidence="1 2">TH16</strain>
    </source>
</reference>
<protein>
    <submittedName>
        <fullName evidence="1">MBL fold metallo-hydrolase</fullName>
    </submittedName>
</protein>
<dbReference type="RefSeq" id="WP_102113314.1">
    <property type="nucleotide sequence ID" value="NZ_BMGN01000002.1"/>
</dbReference>